<sequence>MFFLYRTTRNVNKGSSINYENKKWFVCSGYEPLYLKPKTKIMVMKTQDNKYYYSIGNDVYNLIEIDDHRLHGNKYTIKKEELESIKPSKMESP</sequence>
<dbReference type="KEGG" id="sgq:SGLAD_v1c02560"/>
<evidence type="ECO:0000313" key="2">
    <source>
        <dbReference type="Proteomes" id="UP000294309"/>
    </source>
</evidence>
<name>A0A4P7AGF8_9MOLU</name>
<dbReference type="OrthoDB" id="390813at2"/>
<organism evidence="1 2">
    <name type="scientific">Spiroplasma gladiatoris</name>
    <dbReference type="NCBI Taxonomy" id="2143"/>
    <lineage>
        <taxon>Bacteria</taxon>
        <taxon>Bacillati</taxon>
        <taxon>Mycoplasmatota</taxon>
        <taxon>Mollicutes</taxon>
        <taxon>Entomoplasmatales</taxon>
        <taxon>Spiroplasmataceae</taxon>
        <taxon>Spiroplasma</taxon>
    </lineage>
</organism>
<protein>
    <submittedName>
        <fullName evidence="1">Transposase</fullName>
    </submittedName>
</protein>
<accession>A0A4P7AGF8</accession>
<dbReference type="AlphaFoldDB" id="A0A4P7AGF8"/>
<dbReference type="EMBL" id="CP038013">
    <property type="protein sequence ID" value="QBQ07455.1"/>
    <property type="molecule type" value="Genomic_DNA"/>
</dbReference>
<proteinExistence type="predicted"/>
<dbReference type="Proteomes" id="UP000294309">
    <property type="component" value="Chromosome"/>
</dbReference>
<gene>
    <name evidence="1" type="ORF">SGLAD_v1c02560</name>
</gene>
<evidence type="ECO:0000313" key="1">
    <source>
        <dbReference type="EMBL" id="QBQ07455.1"/>
    </source>
</evidence>
<reference evidence="1 2" key="1">
    <citation type="submission" date="2019-03" db="EMBL/GenBank/DDBJ databases">
        <title>Complete genome sequence of Spiroplasma gladiatoris TG-1 (DSM 22552).</title>
        <authorList>
            <person name="Lin Y.-C."/>
            <person name="Chou L."/>
            <person name="Kuo C.-H."/>
        </authorList>
    </citation>
    <scope>NUCLEOTIDE SEQUENCE [LARGE SCALE GENOMIC DNA]</scope>
    <source>
        <strain evidence="1 2">TG-1</strain>
    </source>
</reference>
<keyword evidence="2" id="KW-1185">Reference proteome</keyword>